<dbReference type="AlphaFoldDB" id="A0A517T606"/>
<comment type="similarity">
    <text evidence="6">Belongs to the vsr family.</text>
</comment>
<evidence type="ECO:0000256" key="2">
    <source>
        <dbReference type="ARBA" id="ARBA00022759"/>
    </source>
</evidence>
<keyword evidence="1 6" id="KW-0540">Nuclease</keyword>
<evidence type="ECO:0000256" key="5">
    <source>
        <dbReference type="ARBA" id="ARBA00023204"/>
    </source>
</evidence>
<dbReference type="RefSeq" id="WP_145260391.1">
    <property type="nucleotide sequence ID" value="NZ_CP036316.1"/>
</dbReference>
<evidence type="ECO:0000256" key="1">
    <source>
        <dbReference type="ARBA" id="ARBA00022722"/>
    </source>
</evidence>
<name>A0A517T606_9PLAN</name>
<evidence type="ECO:0000313" key="7">
    <source>
        <dbReference type="EMBL" id="QDT63800.1"/>
    </source>
</evidence>
<dbReference type="GO" id="GO:0016787">
    <property type="term" value="F:hydrolase activity"/>
    <property type="evidence" value="ECO:0007669"/>
    <property type="project" value="UniProtKB-KW"/>
</dbReference>
<protein>
    <recommendedName>
        <fullName evidence="6">Very short patch repair endonuclease</fullName>
        <ecNumber evidence="6">3.1.-.-</ecNumber>
    </recommendedName>
</protein>
<dbReference type="NCBIfam" id="TIGR00632">
    <property type="entry name" value="vsr"/>
    <property type="match status" value="1"/>
</dbReference>
<evidence type="ECO:0000256" key="3">
    <source>
        <dbReference type="ARBA" id="ARBA00022763"/>
    </source>
</evidence>
<dbReference type="SUPFAM" id="SSF52980">
    <property type="entry name" value="Restriction endonuclease-like"/>
    <property type="match status" value="1"/>
</dbReference>
<evidence type="ECO:0000313" key="8">
    <source>
        <dbReference type="Proteomes" id="UP000319976"/>
    </source>
</evidence>
<dbReference type="GO" id="GO:0006298">
    <property type="term" value="P:mismatch repair"/>
    <property type="evidence" value="ECO:0007669"/>
    <property type="project" value="UniProtKB-UniRule"/>
</dbReference>
<dbReference type="KEGG" id="chya:V22_10250"/>
<evidence type="ECO:0000256" key="6">
    <source>
        <dbReference type="PIRNR" id="PIRNR018267"/>
    </source>
</evidence>
<dbReference type="InterPro" id="IPR011335">
    <property type="entry name" value="Restrct_endonuc-II-like"/>
</dbReference>
<keyword evidence="4 6" id="KW-0378">Hydrolase</keyword>
<dbReference type="InterPro" id="IPR004603">
    <property type="entry name" value="DNA_mismatch_endonuc_vsr"/>
</dbReference>
<dbReference type="EC" id="3.1.-.-" evidence="6"/>
<gene>
    <name evidence="7" type="primary">vsr</name>
    <name evidence="7" type="ORF">V22_10250</name>
</gene>
<sequence length="138" mass="16590">MADVLSREQRHKNMQAIKSSDTRPEIFIRKALHRLGYRYSLKRNHLPGKPDLVFPSRSKVLFVHGCFWHRHSCANGQSKPKTRKKFWEEKFRDNIRRDQRVLRQLRKLGWSVAIVWECQLKTSKFDTTIERVKRFLDG</sequence>
<dbReference type="Proteomes" id="UP000319976">
    <property type="component" value="Chromosome"/>
</dbReference>
<keyword evidence="2 6" id="KW-0255">Endonuclease</keyword>
<evidence type="ECO:0000256" key="4">
    <source>
        <dbReference type="ARBA" id="ARBA00022801"/>
    </source>
</evidence>
<reference evidence="7 8" key="1">
    <citation type="submission" date="2019-02" db="EMBL/GenBank/DDBJ databases">
        <title>Deep-cultivation of Planctomycetes and their phenomic and genomic characterization uncovers novel biology.</title>
        <authorList>
            <person name="Wiegand S."/>
            <person name="Jogler M."/>
            <person name="Boedeker C."/>
            <person name="Pinto D."/>
            <person name="Vollmers J."/>
            <person name="Rivas-Marin E."/>
            <person name="Kohn T."/>
            <person name="Peeters S.H."/>
            <person name="Heuer A."/>
            <person name="Rast P."/>
            <person name="Oberbeckmann S."/>
            <person name="Bunk B."/>
            <person name="Jeske O."/>
            <person name="Meyerdierks A."/>
            <person name="Storesund J.E."/>
            <person name="Kallscheuer N."/>
            <person name="Luecker S."/>
            <person name="Lage O.M."/>
            <person name="Pohl T."/>
            <person name="Merkel B.J."/>
            <person name="Hornburger P."/>
            <person name="Mueller R.-W."/>
            <person name="Bruemmer F."/>
            <person name="Labrenz M."/>
            <person name="Spormann A.M."/>
            <person name="Op den Camp H."/>
            <person name="Overmann J."/>
            <person name="Amann R."/>
            <person name="Jetten M.S.M."/>
            <person name="Mascher T."/>
            <person name="Medema M.H."/>
            <person name="Devos D.P."/>
            <person name="Kaster A.-K."/>
            <person name="Ovreas L."/>
            <person name="Rohde M."/>
            <person name="Galperin M.Y."/>
            <person name="Jogler C."/>
        </authorList>
    </citation>
    <scope>NUCLEOTIDE SEQUENCE [LARGE SCALE GENOMIC DNA]</scope>
    <source>
        <strain evidence="7 8">V22</strain>
    </source>
</reference>
<keyword evidence="5 6" id="KW-0234">DNA repair</keyword>
<dbReference type="GO" id="GO:0004519">
    <property type="term" value="F:endonuclease activity"/>
    <property type="evidence" value="ECO:0007669"/>
    <property type="project" value="UniProtKB-KW"/>
</dbReference>
<dbReference type="Pfam" id="PF03852">
    <property type="entry name" value="Vsr"/>
    <property type="match status" value="1"/>
</dbReference>
<keyword evidence="8" id="KW-1185">Reference proteome</keyword>
<comment type="function">
    <text evidence="6">May nick specific sequences that contain T:G mispairs resulting from m5C-deamination.</text>
</comment>
<dbReference type="Gene3D" id="3.40.960.10">
    <property type="entry name" value="VSR Endonuclease"/>
    <property type="match status" value="1"/>
</dbReference>
<dbReference type="CDD" id="cd00221">
    <property type="entry name" value="Vsr"/>
    <property type="match status" value="1"/>
</dbReference>
<dbReference type="PIRSF" id="PIRSF018267">
    <property type="entry name" value="VSR_endonuc"/>
    <property type="match status" value="1"/>
</dbReference>
<proteinExistence type="inferred from homology"/>
<accession>A0A517T606</accession>
<organism evidence="7 8">
    <name type="scientific">Calycomorphotria hydatis</name>
    <dbReference type="NCBI Taxonomy" id="2528027"/>
    <lineage>
        <taxon>Bacteria</taxon>
        <taxon>Pseudomonadati</taxon>
        <taxon>Planctomycetota</taxon>
        <taxon>Planctomycetia</taxon>
        <taxon>Planctomycetales</taxon>
        <taxon>Planctomycetaceae</taxon>
        <taxon>Calycomorphotria</taxon>
    </lineage>
</organism>
<dbReference type="OrthoDB" id="9801520at2"/>
<dbReference type="REBASE" id="355810">
    <property type="entry name" value="V.PbaV22ORF10230P"/>
</dbReference>
<dbReference type="EMBL" id="CP036316">
    <property type="protein sequence ID" value="QDT63800.1"/>
    <property type="molecule type" value="Genomic_DNA"/>
</dbReference>
<keyword evidence="3 6" id="KW-0227">DNA damage</keyword>